<dbReference type="PROSITE" id="PS50931">
    <property type="entry name" value="HTH_LYSR"/>
    <property type="match status" value="1"/>
</dbReference>
<comment type="similarity">
    <text evidence="1">Belongs to the LysR transcriptional regulatory family.</text>
</comment>
<gene>
    <name evidence="6" type="ORF">H0484_11795</name>
</gene>
<dbReference type="SUPFAM" id="SSF53850">
    <property type="entry name" value="Periplasmic binding protein-like II"/>
    <property type="match status" value="1"/>
</dbReference>
<evidence type="ECO:0000256" key="4">
    <source>
        <dbReference type="ARBA" id="ARBA00023163"/>
    </source>
</evidence>
<evidence type="ECO:0000259" key="5">
    <source>
        <dbReference type="PROSITE" id="PS50931"/>
    </source>
</evidence>
<dbReference type="InterPro" id="IPR000847">
    <property type="entry name" value="LysR_HTH_N"/>
</dbReference>
<proteinExistence type="inferred from homology"/>
<dbReference type="PANTHER" id="PTHR30537">
    <property type="entry name" value="HTH-TYPE TRANSCRIPTIONAL REGULATOR"/>
    <property type="match status" value="1"/>
</dbReference>
<keyword evidence="7" id="KW-1185">Reference proteome</keyword>
<evidence type="ECO:0000256" key="1">
    <source>
        <dbReference type="ARBA" id="ARBA00009437"/>
    </source>
</evidence>
<dbReference type="InterPro" id="IPR036388">
    <property type="entry name" value="WH-like_DNA-bd_sf"/>
</dbReference>
<dbReference type="PANTHER" id="PTHR30537:SF72">
    <property type="entry name" value="LYSR FAMILY TRANSCRIPTIONAL REGULATOR"/>
    <property type="match status" value="1"/>
</dbReference>
<dbReference type="InterPro" id="IPR005119">
    <property type="entry name" value="LysR_subst-bd"/>
</dbReference>
<protein>
    <submittedName>
        <fullName evidence="6">LysR family transcriptional regulator</fullName>
    </submittedName>
</protein>
<dbReference type="Pfam" id="PF03466">
    <property type="entry name" value="LysR_substrate"/>
    <property type="match status" value="1"/>
</dbReference>
<dbReference type="EMBL" id="JACDXW010000006">
    <property type="protein sequence ID" value="MCB5364428.1"/>
    <property type="molecule type" value="Genomic_DNA"/>
</dbReference>
<keyword evidence="2" id="KW-0805">Transcription regulation</keyword>
<keyword evidence="4" id="KW-0804">Transcription</keyword>
<keyword evidence="3" id="KW-0238">DNA-binding</keyword>
<dbReference type="Gene3D" id="3.40.190.290">
    <property type="match status" value="1"/>
</dbReference>
<dbReference type="Pfam" id="PF00126">
    <property type="entry name" value="HTH_1"/>
    <property type="match status" value="1"/>
</dbReference>
<dbReference type="InterPro" id="IPR058163">
    <property type="entry name" value="LysR-type_TF_proteobact-type"/>
</dbReference>
<reference evidence="6 7" key="1">
    <citation type="submission" date="2020-07" db="EMBL/GenBank/DDBJ databases">
        <title>Pusillimonas sp. nov., isolated from poultry manure in Taiwan.</title>
        <authorList>
            <person name="Lin S.-Y."/>
            <person name="Tang Y.-S."/>
            <person name="Young C.-C."/>
        </authorList>
    </citation>
    <scope>NUCLEOTIDE SEQUENCE [LARGE SCALE GENOMIC DNA]</scope>
    <source>
        <strain evidence="6 7">CC-YST705</strain>
    </source>
</reference>
<dbReference type="SUPFAM" id="SSF46785">
    <property type="entry name" value="Winged helix' DNA-binding domain"/>
    <property type="match status" value="1"/>
</dbReference>
<organism evidence="6 7">
    <name type="scientific">Mesopusillimonas faecipullorum</name>
    <dbReference type="NCBI Taxonomy" id="2755040"/>
    <lineage>
        <taxon>Bacteria</taxon>
        <taxon>Pseudomonadati</taxon>
        <taxon>Pseudomonadota</taxon>
        <taxon>Betaproteobacteria</taxon>
        <taxon>Burkholderiales</taxon>
        <taxon>Alcaligenaceae</taxon>
        <taxon>Mesopusillimonas</taxon>
    </lineage>
</organism>
<evidence type="ECO:0000313" key="7">
    <source>
        <dbReference type="Proteomes" id="UP000776983"/>
    </source>
</evidence>
<comment type="caution">
    <text evidence="6">The sequence shown here is derived from an EMBL/GenBank/DDBJ whole genome shotgun (WGS) entry which is preliminary data.</text>
</comment>
<accession>A0ABS8CEG4</accession>
<name>A0ABS8CEG4_9BURK</name>
<dbReference type="InterPro" id="IPR036390">
    <property type="entry name" value="WH_DNA-bd_sf"/>
</dbReference>
<feature type="domain" description="HTH lysR-type" evidence="5">
    <location>
        <begin position="18"/>
        <end position="65"/>
    </location>
</feature>
<evidence type="ECO:0000313" key="6">
    <source>
        <dbReference type="EMBL" id="MCB5364428.1"/>
    </source>
</evidence>
<evidence type="ECO:0000256" key="2">
    <source>
        <dbReference type="ARBA" id="ARBA00023015"/>
    </source>
</evidence>
<evidence type="ECO:0000256" key="3">
    <source>
        <dbReference type="ARBA" id="ARBA00023125"/>
    </source>
</evidence>
<sequence>MFTFNAAVQFGVTSYATAVADQQSFARASESLGMYRPRVSAAVTALEKEVGARLFHRTTRKTTLTREGTAFYDQARATLTAVGDARNFFDGGSSIPKGRVRVDMSNSIARSTIIPRLRQFKEAYPEVDVILGVSDQQADLITEGIDCVLRLGQLGTTSMVSRVVSRVRVVTCAAPGYLARNGEPQTLEALKQHQAVMYFYGKDRRVMDWVISVFEVPLASKP</sequence>
<dbReference type="Gene3D" id="1.10.10.10">
    <property type="entry name" value="Winged helix-like DNA-binding domain superfamily/Winged helix DNA-binding domain"/>
    <property type="match status" value="1"/>
</dbReference>
<dbReference type="Proteomes" id="UP000776983">
    <property type="component" value="Unassembled WGS sequence"/>
</dbReference>